<organism evidence="8 9">
    <name type="scientific">Paramuricea clavata</name>
    <name type="common">Red gorgonian</name>
    <name type="synonym">Violescent sea-whip</name>
    <dbReference type="NCBI Taxonomy" id="317549"/>
    <lineage>
        <taxon>Eukaryota</taxon>
        <taxon>Metazoa</taxon>
        <taxon>Cnidaria</taxon>
        <taxon>Anthozoa</taxon>
        <taxon>Octocorallia</taxon>
        <taxon>Malacalcyonacea</taxon>
        <taxon>Plexauridae</taxon>
        <taxon>Paramuricea</taxon>
    </lineage>
</organism>
<feature type="domain" description="Plastocyanin-like" evidence="7">
    <location>
        <begin position="71"/>
        <end position="181"/>
    </location>
</feature>
<dbReference type="InterPro" id="IPR045087">
    <property type="entry name" value="Cu-oxidase_fam"/>
</dbReference>
<comment type="similarity">
    <text evidence="1">Belongs to the multicopper oxidase family.</text>
</comment>
<evidence type="ECO:0000256" key="2">
    <source>
        <dbReference type="ARBA" id="ARBA00022723"/>
    </source>
</evidence>
<dbReference type="InterPro" id="IPR011707">
    <property type="entry name" value="Cu-oxidase-like_N"/>
</dbReference>
<dbReference type="PROSITE" id="PS00080">
    <property type="entry name" value="MULTICOPPER_OXIDASE2"/>
    <property type="match status" value="1"/>
</dbReference>
<keyword evidence="9" id="KW-1185">Reference proteome</keyword>
<feature type="domain" description="Plastocyanin-like" evidence="6">
    <location>
        <begin position="529"/>
        <end position="643"/>
    </location>
</feature>
<dbReference type="OrthoDB" id="2121828at2759"/>
<evidence type="ECO:0000256" key="4">
    <source>
        <dbReference type="ARBA" id="ARBA00023008"/>
    </source>
</evidence>
<dbReference type="CDD" id="cd04205">
    <property type="entry name" value="CuRO_2_LCC_like"/>
    <property type="match status" value="1"/>
</dbReference>
<protein>
    <submittedName>
        <fullName evidence="8">L-ascorbate oxidase-like</fullName>
    </submittedName>
</protein>
<keyword evidence="4" id="KW-0186">Copper</keyword>
<sequence length="682" mass="77159">MQWLLFTLVALHIATFPTAGMKNQHNDYLICTPETEFNPGVCDCTASRWRKCFIKLTITKNKFDNSTLIDESQLFSVNGGRIGPTIIAKYKQLIVADVYNLINDKEDPDNSNVSMHWHGMHQFNTPWMDGVGMITQLPTKPRDAFRYVLRAYPGGTHWYHSHMLLQRDEGILGALIVRDRHTKKTRKLFKKVVDNPGKTMLAIRDKVQLQAPVRGAKLAKKSDICEPDRSMFPLFPLFNNRVTLEPLSINGVKLGHKLPMAKSILPKDLRPIFYVKRGKKFRFRILGIMAADVLRISIDKHKLHVVSADGYLTRPFTTDLLVVHIAERYDFILKANLKDHKAGTVFPIRIETIAVKCDNYTTPQMVGYAYLQYTDSDTPEEPILVDHYGDKHRCEVEKCTALNCPFQNYPPEANITCHNVRELRLLNPTPKNQLPQHTGKVEERFLNFAFRGGPVINGIENRLPRNIPFVNSGNEDVVNECSYGRENCSLPCAQAIYLERNSASKADGTFSPQTIRFVLSSIAENFDGTAPNVATHPVHLHGHSFFVTKIGYPPYDANGAIVGMNPNLTQPAADATCGPAHWTNGERPSDIVVDRRTVRKDVIIVPAGGYVVIEVLADNPGWWFLHCHIDAHSSNGMAIAISELPSCQTTPKNDKYKVKHPYWLSKLRYVRHQLFNNVCDIK</sequence>
<accession>A0A7D9LJI1</accession>
<evidence type="ECO:0000313" key="8">
    <source>
        <dbReference type="EMBL" id="CAB4035767.1"/>
    </source>
</evidence>
<gene>
    <name evidence="8" type="ORF">PACLA_8A007196</name>
</gene>
<name>A0A7D9LJI1_PARCT</name>
<dbReference type="GO" id="GO:0016491">
    <property type="term" value="F:oxidoreductase activity"/>
    <property type="evidence" value="ECO:0007669"/>
    <property type="project" value="UniProtKB-KW"/>
</dbReference>
<evidence type="ECO:0000259" key="5">
    <source>
        <dbReference type="Pfam" id="PF00394"/>
    </source>
</evidence>
<dbReference type="Proteomes" id="UP001152795">
    <property type="component" value="Unassembled WGS sequence"/>
</dbReference>
<feature type="domain" description="Plastocyanin-like" evidence="5">
    <location>
        <begin position="269"/>
        <end position="337"/>
    </location>
</feature>
<dbReference type="GO" id="GO:0005886">
    <property type="term" value="C:plasma membrane"/>
    <property type="evidence" value="ECO:0007669"/>
    <property type="project" value="TreeGrafter"/>
</dbReference>
<evidence type="ECO:0000259" key="7">
    <source>
        <dbReference type="Pfam" id="PF07732"/>
    </source>
</evidence>
<evidence type="ECO:0000256" key="3">
    <source>
        <dbReference type="ARBA" id="ARBA00023002"/>
    </source>
</evidence>
<keyword evidence="2" id="KW-0479">Metal-binding</keyword>
<dbReference type="Pfam" id="PF07731">
    <property type="entry name" value="Cu-oxidase_2"/>
    <property type="match status" value="1"/>
</dbReference>
<dbReference type="PANTHER" id="PTHR11709">
    <property type="entry name" value="MULTI-COPPER OXIDASE"/>
    <property type="match status" value="1"/>
</dbReference>
<evidence type="ECO:0000259" key="6">
    <source>
        <dbReference type="Pfam" id="PF07731"/>
    </source>
</evidence>
<dbReference type="PANTHER" id="PTHR11709:SF394">
    <property type="entry name" value="FI03373P-RELATED"/>
    <property type="match status" value="1"/>
</dbReference>
<dbReference type="InterPro" id="IPR001117">
    <property type="entry name" value="Cu-oxidase_2nd"/>
</dbReference>
<dbReference type="GO" id="GO:0006826">
    <property type="term" value="P:iron ion transport"/>
    <property type="evidence" value="ECO:0007669"/>
    <property type="project" value="TreeGrafter"/>
</dbReference>
<reference evidence="8" key="1">
    <citation type="submission" date="2020-04" db="EMBL/GenBank/DDBJ databases">
        <authorList>
            <person name="Alioto T."/>
            <person name="Alioto T."/>
            <person name="Gomez Garrido J."/>
        </authorList>
    </citation>
    <scope>NUCLEOTIDE SEQUENCE</scope>
    <source>
        <strain evidence="8">A484AB</strain>
    </source>
</reference>
<dbReference type="Gene3D" id="2.60.40.420">
    <property type="entry name" value="Cupredoxins - blue copper proteins"/>
    <property type="match status" value="3"/>
</dbReference>
<dbReference type="InterPro" id="IPR008972">
    <property type="entry name" value="Cupredoxin"/>
</dbReference>
<comment type="caution">
    <text evidence="8">The sequence shown here is derived from an EMBL/GenBank/DDBJ whole genome shotgun (WGS) entry which is preliminary data.</text>
</comment>
<proteinExistence type="inferred from homology"/>
<evidence type="ECO:0000256" key="1">
    <source>
        <dbReference type="ARBA" id="ARBA00010609"/>
    </source>
</evidence>
<feature type="non-terminal residue" evidence="8">
    <location>
        <position position="682"/>
    </location>
</feature>
<dbReference type="Pfam" id="PF00394">
    <property type="entry name" value="Cu-oxidase"/>
    <property type="match status" value="1"/>
</dbReference>
<dbReference type="EMBL" id="CACRXK020021356">
    <property type="protein sequence ID" value="CAB4035767.1"/>
    <property type="molecule type" value="Genomic_DNA"/>
</dbReference>
<keyword evidence="3" id="KW-0560">Oxidoreductase</keyword>
<dbReference type="Pfam" id="PF07732">
    <property type="entry name" value="Cu-oxidase_3"/>
    <property type="match status" value="1"/>
</dbReference>
<dbReference type="AlphaFoldDB" id="A0A7D9LJI1"/>
<dbReference type="InterPro" id="IPR002355">
    <property type="entry name" value="Cu_oxidase_Cu_BS"/>
</dbReference>
<dbReference type="GO" id="GO:0005507">
    <property type="term" value="F:copper ion binding"/>
    <property type="evidence" value="ECO:0007669"/>
    <property type="project" value="InterPro"/>
</dbReference>
<dbReference type="SUPFAM" id="SSF49503">
    <property type="entry name" value="Cupredoxins"/>
    <property type="match status" value="3"/>
</dbReference>
<evidence type="ECO:0000313" key="9">
    <source>
        <dbReference type="Proteomes" id="UP001152795"/>
    </source>
</evidence>
<dbReference type="InterPro" id="IPR011706">
    <property type="entry name" value="Cu-oxidase_C"/>
</dbReference>